<evidence type="ECO:0000313" key="8">
    <source>
        <dbReference type="Proteomes" id="UP000245380"/>
    </source>
</evidence>
<dbReference type="AlphaFoldDB" id="A0A2U3D5W2"/>
<feature type="domain" description="RNA polymerase sigma factor 70 region 4 type 2" evidence="6">
    <location>
        <begin position="95"/>
        <end position="147"/>
    </location>
</feature>
<dbReference type="Pfam" id="PF08281">
    <property type="entry name" value="Sigma70_r4_2"/>
    <property type="match status" value="1"/>
</dbReference>
<sequence>MQAYGQDVLHVVYGYVHDRHQAEDISQEVFLKVYDHLDSFRHDSSYRTWILRIAVNTAKDFLRKKARRPEEFDHLLNVAADGSVEGQVLYQIQSRALWTAVAKLPMIYREVVWLYYGKDLSLDEITQVIGVSMSAVKTRLYRGREMLRQTWEGTFDRESSER</sequence>
<keyword evidence="4" id="KW-0804">Transcription</keyword>
<evidence type="ECO:0008006" key="9">
    <source>
        <dbReference type="Google" id="ProtNLM"/>
    </source>
</evidence>
<dbReference type="SUPFAM" id="SSF88659">
    <property type="entry name" value="Sigma3 and sigma4 domains of RNA polymerase sigma factors"/>
    <property type="match status" value="1"/>
</dbReference>
<evidence type="ECO:0000259" key="5">
    <source>
        <dbReference type="Pfam" id="PF04542"/>
    </source>
</evidence>
<keyword evidence="3" id="KW-0731">Sigma factor</keyword>
<keyword evidence="2" id="KW-0805">Transcription regulation</keyword>
<dbReference type="GO" id="GO:0016987">
    <property type="term" value="F:sigma factor activity"/>
    <property type="evidence" value="ECO:0007669"/>
    <property type="project" value="UniProtKB-KW"/>
</dbReference>
<dbReference type="InterPro" id="IPR007627">
    <property type="entry name" value="RNA_pol_sigma70_r2"/>
</dbReference>
<dbReference type="GO" id="GO:0006352">
    <property type="term" value="P:DNA-templated transcription initiation"/>
    <property type="evidence" value="ECO:0007669"/>
    <property type="project" value="InterPro"/>
</dbReference>
<comment type="similarity">
    <text evidence="1">Belongs to the sigma-70 factor family. ECF subfamily.</text>
</comment>
<evidence type="ECO:0000256" key="1">
    <source>
        <dbReference type="ARBA" id="ARBA00010641"/>
    </source>
</evidence>
<protein>
    <recommendedName>
        <fullName evidence="9">RNA polymerase subunit sigma</fullName>
    </recommendedName>
</protein>
<dbReference type="InterPro" id="IPR013325">
    <property type="entry name" value="RNA_pol_sigma_r2"/>
</dbReference>
<evidence type="ECO:0000259" key="6">
    <source>
        <dbReference type="Pfam" id="PF08281"/>
    </source>
</evidence>
<dbReference type="PANTHER" id="PTHR43133:SF60">
    <property type="entry name" value="RNA POLYMERASE SIGMA FACTOR SIGV"/>
    <property type="match status" value="1"/>
</dbReference>
<dbReference type="EMBL" id="MPDK01000031">
    <property type="protein sequence ID" value="PWI56672.1"/>
    <property type="molecule type" value="Genomic_DNA"/>
</dbReference>
<dbReference type="Proteomes" id="UP000245380">
    <property type="component" value="Unassembled WGS sequence"/>
</dbReference>
<dbReference type="PANTHER" id="PTHR43133">
    <property type="entry name" value="RNA POLYMERASE ECF-TYPE SIGMA FACTO"/>
    <property type="match status" value="1"/>
</dbReference>
<accession>A0A2U3D5W2</accession>
<keyword evidence="8" id="KW-1185">Reference proteome</keyword>
<dbReference type="CDD" id="cd06171">
    <property type="entry name" value="Sigma70_r4"/>
    <property type="match status" value="1"/>
</dbReference>
<dbReference type="InterPro" id="IPR039425">
    <property type="entry name" value="RNA_pol_sigma-70-like"/>
</dbReference>
<dbReference type="Gene3D" id="1.10.1740.10">
    <property type="match status" value="1"/>
</dbReference>
<evidence type="ECO:0000256" key="2">
    <source>
        <dbReference type="ARBA" id="ARBA00023015"/>
    </source>
</evidence>
<evidence type="ECO:0000256" key="3">
    <source>
        <dbReference type="ARBA" id="ARBA00023082"/>
    </source>
</evidence>
<dbReference type="InterPro" id="IPR013249">
    <property type="entry name" value="RNA_pol_sigma70_r4_t2"/>
</dbReference>
<name>A0A2U3D5W2_SULT2</name>
<dbReference type="Pfam" id="PF04542">
    <property type="entry name" value="Sigma70_r2"/>
    <property type="match status" value="1"/>
</dbReference>
<dbReference type="InterPro" id="IPR014284">
    <property type="entry name" value="RNA_pol_sigma-70_dom"/>
</dbReference>
<dbReference type="SUPFAM" id="SSF88946">
    <property type="entry name" value="Sigma2 domain of RNA polymerase sigma factors"/>
    <property type="match status" value="1"/>
</dbReference>
<organism evidence="7 8">
    <name type="scientific">Sulfoacidibacillus thermotolerans</name>
    <name type="common">Acidibacillus sulfuroxidans</name>
    <dbReference type="NCBI Taxonomy" id="1765684"/>
    <lineage>
        <taxon>Bacteria</taxon>
        <taxon>Bacillati</taxon>
        <taxon>Bacillota</taxon>
        <taxon>Bacilli</taxon>
        <taxon>Bacillales</taxon>
        <taxon>Alicyclobacillaceae</taxon>
        <taxon>Sulfoacidibacillus</taxon>
    </lineage>
</organism>
<dbReference type="GO" id="GO:0003677">
    <property type="term" value="F:DNA binding"/>
    <property type="evidence" value="ECO:0007669"/>
    <property type="project" value="InterPro"/>
</dbReference>
<evidence type="ECO:0000313" key="7">
    <source>
        <dbReference type="EMBL" id="PWI56672.1"/>
    </source>
</evidence>
<feature type="domain" description="RNA polymerase sigma-70 region 2" evidence="5">
    <location>
        <begin position="2"/>
        <end position="68"/>
    </location>
</feature>
<dbReference type="Gene3D" id="1.10.10.10">
    <property type="entry name" value="Winged helix-like DNA-binding domain superfamily/Winged helix DNA-binding domain"/>
    <property type="match status" value="1"/>
</dbReference>
<reference evidence="7 8" key="1">
    <citation type="submission" date="2016-11" db="EMBL/GenBank/DDBJ databases">
        <title>Comparative genomics of Acidibacillus ferroxidans species.</title>
        <authorList>
            <person name="Oliveira G."/>
            <person name="Nunes G."/>
            <person name="Oliveira R."/>
            <person name="Araujo F."/>
            <person name="Salim A."/>
            <person name="Scholte L."/>
            <person name="Morais D."/>
            <person name="Nancucheo I."/>
            <person name="Johnson D.B."/>
            <person name="Grail B."/>
            <person name="Bittencourt J."/>
            <person name="Valadares R."/>
        </authorList>
    </citation>
    <scope>NUCLEOTIDE SEQUENCE [LARGE SCALE GENOMIC DNA]</scope>
    <source>
        <strain evidence="7 8">Y002</strain>
    </source>
</reference>
<gene>
    <name evidence="7" type="ORF">BM613_12535</name>
</gene>
<evidence type="ECO:0000256" key="4">
    <source>
        <dbReference type="ARBA" id="ARBA00023163"/>
    </source>
</evidence>
<dbReference type="InterPro" id="IPR013324">
    <property type="entry name" value="RNA_pol_sigma_r3/r4-like"/>
</dbReference>
<dbReference type="NCBIfam" id="TIGR02937">
    <property type="entry name" value="sigma70-ECF"/>
    <property type="match status" value="1"/>
</dbReference>
<proteinExistence type="inferred from homology"/>
<comment type="caution">
    <text evidence="7">The sequence shown here is derived from an EMBL/GenBank/DDBJ whole genome shotgun (WGS) entry which is preliminary data.</text>
</comment>
<dbReference type="InterPro" id="IPR036388">
    <property type="entry name" value="WH-like_DNA-bd_sf"/>
</dbReference>